<dbReference type="InterPro" id="IPR002410">
    <property type="entry name" value="Peptidase_S33"/>
</dbReference>
<gene>
    <name evidence="4" type="ORF">L0U88_15070</name>
</gene>
<dbReference type="GO" id="GO:0016787">
    <property type="term" value="F:hydrolase activity"/>
    <property type="evidence" value="ECO:0007669"/>
    <property type="project" value="UniProtKB-KW"/>
</dbReference>
<dbReference type="Gene3D" id="3.40.50.1820">
    <property type="entry name" value="alpha/beta hydrolase"/>
    <property type="match status" value="1"/>
</dbReference>
<comment type="caution">
    <text evidence="4">The sequence shown here is derived from an EMBL/GenBank/DDBJ whole genome shotgun (WGS) entry which is preliminary data.</text>
</comment>
<comment type="similarity">
    <text evidence="1">Belongs to the peptidase S33 family.</text>
</comment>
<proteinExistence type="inferred from homology"/>
<evidence type="ECO:0000256" key="2">
    <source>
        <dbReference type="ARBA" id="ARBA00022801"/>
    </source>
</evidence>
<organism evidence="4 5">
    <name type="scientific">Flavihumibacter fluminis</name>
    <dbReference type="NCBI Taxonomy" id="2909236"/>
    <lineage>
        <taxon>Bacteria</taxon>
        <taxon>Pseudomonadati</taxon>
        <taxon>Bacteroidota</taxon>
        <taxon>Chitinophagia</taxon>
        <taxon>Chitinophagales</taxon>
        <taxon>Chitinophagaceae</taxon>
        <taxon>Flavihumibacter</taxon>
    </lineage>
</organism>
<accession>A0ABS9BKT6</accession>
<evidence type="ECO:0000313" key="4">
    <source>
        <dbReference type="EMBL" id="MCF1715960.1"/>
    </source>
</evidence>
<keyword evidence="5" id="KW-1185">Reference proteome</keyword>
<evidence type="ECO:0000313" key="5">
    <source>
        <dbReference type="Proteomes" id="UP001200145"/>
    </source>
</evidence>
<dbReference type="InterPro" id="IPR050266">
    <property type="entry name" value="AB_hydrolase_sf"/>
</dbReference>
<dbReference type="InterPro" id="IPR029058">
    <property type="entry name" value="AB_hydrolase_fold"/>
</dbReference>
<dbReference type="SUPFAM" id="SSF53474">
    <property type="entry name" value="alpha/beta-Hydrolases"/>
    <property type="match status" value="1"/>
</dbReference>
<dbReference type="RefSeq" id="WP_234866905.1">
    <property type="nucleotide sequence ID" value="NZ_JAKEVY010000003.1"/>
</dbReference>
<dbReference type="PANTHER" id="PTHR43798">
    <property type="entry name" value="MONOACYLGLYCEROL LIPASE"/>
    <property type="match status" value="1"/>
</dbReference>
<keyword evidence="2 4" id="KW-0378">Hydrolase</keyword>
<dbReference type="EMBL" id="JAKEVY010000003">
    <property type="protein sequence ID" value="MCF1715960.1"/>
    <property type="molecule type" value="Genomic_DNA"/>
</dbReference>
<evidence type="ECO:0000256" key="1">
    <source>
        <dbReference type="ARBA" id="ARBA00010088"/>
    </source>
</evidence>
<evidence type="ECO:0000259" key="3">
    <source>
        <dbReference type="Pfam" id="PF00561"/>
    </source>
</evidence>
<name>A0ABS9BKT6_9BACT</name>
<dbReference type="Proteomes" id="UP001200145">
    <property type="component" value="Unassembled WGS sequence"/>
</dbReference>
<dbReference type="PANTHER" id="PTHR43798:SF33">
    <property type="entry name" value="HYDROLASE, PUTATIVE (AFU_ORTHOLOGUE AFUA_2G14860)-RELATED"/>
    <property type="match status" value="1"/>
</dbReference>
<reference evidence="4 5" key="1">
    <citation type="submission" date="2022-01" db="EMBL/GenBank/DDBJ databases">
        <title>Flavihumibacter sp. nov., isolated from sediment of a river.</title>
        <authorList>
            <person name="Liu H."/>
        </authorList>
    </citation>
    <scope>NUCLEOTIDE SEQUENCE [LARGE SCALE GENOMIC DNA]</scope>
    <source>
        <strain evidence="4 5">RY-1</strain>
    </source>
</reference>
<protein>
    <submittedName>
        <fullName evidence="4">Alpha/beta hydrolase</fullName>
    </submittedName>
</protein>
<dbReference type="InterPro" id="IPR000073">
    <property type="entry name" value="AB_hydrolase_1"/>
</dbReference>
<feature type="domain" description="AB hydrolase-1" evidence="3">
    <location>
        <begin position="28"/>
        <end position="286"/>
    </location>
</feature>
<dbReference type="PRINTS" id="PR00793">
    <property type="entry name" value="PROAMNOPTASE"/>
</dbReference>
<dbReference type="Pfam" id="PF00561">
    <property type="entry name" value="Abhydrolase_1"/>
    <property type="match status" value="1"/>
</dbReference>
<sequence length="307" mass="34185">MEDPGLPSIEANGAKLHAQAFGPQDSTLVICIHGGPGDNYQYLLNTISLANEGYRMVYYDQVGAGLSERKPKSYYTSFGANGINNIFYDELKAVIAHYKTHPDQKVILLTQSWGSILATGYAGKYPAEIDGLILAEPGGFKWDDVITYVKASRSFNLWSELLNDATFFDQFITGKENEHAILDYKALLLSSRNDIVGDFGSILGTNKQHYPNVRDGAVISAAAYEIADKYKPDFSEGIEKFKKKILFLYSENNKAYPDSWAQKIASTLPNKQIVKINGVGHSGMFDQLNTWNNITQPLLINYLNSLR</sequence>